<feature type="non-terminal residue" evidence="4">
    <location>
        <position position="1"/>
    </location>
</feature>
<feature type="repeat" description="ANK" evidence="3">
    <location>
        <begin position="9"/>
        <end position="33"/>
    </location>
</feature>
<evidence type="ECO:0000256" key="1">
    <source>
        <dbReference type="ARBA" id="ARBA00022737"/>
    </source>
</evidence>
<dbReference type="SUPFAM" id="SSF48403">
    <property type="entry name" value="Ankyrin repeat"/>
    <property type="match status" value="1"/>
</dbReference>
<dbReference type="EMBL" id="MU856795">
    <property type="protein sequence ID" value="KAK3896342.1"/>
    <property type="molecule type" value="Genomic_DNA"/>
</dbReference>
<dbReference type="PROSITE" id="PS50088">
    <property type="entry name" value="ANK_REPEAT"/>
    <property type="match status" value="2"/>
</dbReference>
<gene>
    <name evidence="4" type="ORF">C8A05DRAFT_20658</name>
</gene>
<organism evidence="4 5">
    <name type="scientific">Staphylotrichum tortipilum</name>
    <dbReference type="NCBI Taxonomy" id="2831512"/>
    <lineage>
        <taxon>Eukaryota</taxon>
        <taxon>Fungi</taxon>
        <taxon>Dikarya</taxon>
        <taxon>Ascomycota</taxon>
        <taxon>Pezizomycotina</taxon>
        <taxon>Sordariomycetes</taxon>
        <taxon>Sordariomycetidae</taxon>
        <taxon>Sordariales</taxon>
        <taxon>Chaetomiaceae</taxon>
        <taxon>Staphylotrichum</taxon>
    </lineage>
</organism>
<dbReference type="Proteomes" id="UP001303889">
    <property type="component" value="Unassembled WGS sequence"/>
</dbReference>
<dbReference type="PROSITE" id="PS50297">
    <property type="entry name" value="ANK_REP_REGION"/>
    <property type="match status" value="2"/>
</dbReference>
<dbReference type="AlphaFoldDB" id="A0AAN6RLH0"/>
<dbReference type="Pfam" id="PF12796">
    <property type="entry name" value="Ank_2"/>
    <property type="match status" value="1"/>
</dbReference>
<accession>A0AAN6RLH0</accession>
<dbReference type="InterPro" id="IPR002110">
    <property type="entry name" value="Ankyrin_rpt"/>
</dbReference>
<reference evidence="4" key="2">
    <citation type="submission" date="2023-05" db="EMBL/GenBank/DDBJ databases">
        <authorList>
            <consortium name="Lawrence Berkeley National Laboratory"/>
            <person name="Steindorff A."/>
            <person name="Hensen N."/>
            <person name="Bonometti L."/>
            <person name="Westerberg I."/>
            <person name="Brannstrom I.O."/>
            <person name="Guillou S."/>
            <person name="Cros-Aarteil S."/>
            <person name="Calhoun S."/>
            <person name="Haridas S."/>
            <person name="Kuo A."/>
            <person name="Mondo S."/>
            <person name="Pangilinan J."/>
            <person name="Riley R."/>
            <person name="Labutti K."/>
            <person name="Andreopoulos B."/>
            <person name="Lipzen A."/>
            <person name="Chen C."/>
            <person name="Yanf M."/>
            <person name="Daum C."/>
            <person name="Ng V."/>
            <person name="Clum A."/>
            <person name="Ohm R."/>
            <person name="Martin F."/>
            <person name="Silar P."/>
            <person name="Natvig D."/>
            <person name="Lalanne C."/>
            <person name="Gautier V."/>
            <person name="Ament-Velasquez S.L."/>
            <person name="Kruys A."/>
            <person name="Hutchinson M.I."/>
            <person name="Powell A.J."/>
            <person name="Barry K."/>
            <person name="Miller A.N."/>
            <person name="Grigoriev I.V."/>
            <person name="Debuchy R."/>
            <person name="Gladieux P."/>
            <person name="Thoren M.H."/>
            <person name="Johannesson H."/>
        </authorList>
    </citation>
    <scope>NUCLEOTIDE SEQUENCE</scope>
    <source>
        <strain evidence="4">CBS 103.79</strain>
    </source>
</reference>
<dbReference type="PANTHER" id="PTHR24198">
    <property type="entry name" value="ANKYRIN REPEAT AND PROTEIN KINASE DOMAIN-CONTAINING PROTEIN"/>
    <property type="match status" value="1"/>
</dbReference>
<reference evidence="4" key="1">
    <citation type="journal article" date="2023" name="Mol. Phylogenet. Evol.">
        <title>Genome-scale phylogeny and comparative genomics of the fungal order Sordariales.</title>
        <authorList>
            <person name="Hensen N."/>
            <person name="Bonometti L."/>
            <person name="Westerberg I."/>
            <person name="Brannstrom I.O."/>
            <person name="Guillou S."/>
            <person name="Cros-Aarteil S."/>
            <person name="Calhoun S."/>
            <person name="Haridas S."/>
            <person name="Kuo A."/>
            <person name="Mondo S."/>
            <person name="Pangilinan J."/>
            <person name="Riley R."/>
            <person name="LaButti K."/>
            <person name="Andreopoulos B."/>
            <person name="Lipzen A."/>
            <person name="Chen C."/>
            <person name="Yan M."/>
            <person name="Daum C."/>
            <person name="Ng V."/>
            <person name="Clum A."/>
            <person name="Steindorff A."/>
            <person name="Ohm R.A."/>
            <person name="Martin F."/>
            <person name="Silar P."/>
            <person name="Natvig D.O."/>
            <person name="Lalanne C."/>
            <person name="Gautier V."/>
            <person name="Ament-Velasquez S.L."/>
            <person name="Kruys A."/>
            <person name="Hutchinson M.I."/>
            <person name="Powell A.J."/>
            <person name="Barry K."/>
            <person name="Miller A.N."/>
            <person name="Grigoriev I.V."/>
            <person name="Debuchy R."/>
            <person name="Gladieux P."/>
            <person name="Hiltunen Thoren M."/>
            <person name="Johannesson H."/>
        </authorList>
    </citation>
    <scope>NUCLEOTIDE SEQUENCE</scope>
    <source>
        <strain evidence="4">CBS 103.79</strain>
    </source>
</reference>
<keyword evidence="1" id="KW-0677">Repeat</keyword>
<evidence type="ECO:0000313" key="4">
    <source>
        <dbReference type="EMBL" id="KAK3896342.1"/>
    </source>
</evidence>
<dbReference type="SMART" id="SM00248">
    <property type="entry name" value="ANK"/>
    <property type="match status" value="2"/>
</dbReference>
<keyword evidence="2 3" id="KW-0040">ANK repeat</keyword>
<dbReference type="PANTHER" id="PTHR24198:SF165">
    <property type="entry name" value="ANKYRIN REPEAT-CONTAINING PROTEIN-RELATED"/>
    <property type="match status" value="1"/>
</dbReference>
<feature type="repeat" description="ANK" evidence="3">
    <location>
        <begin position="43"/>
        <end position="67"/>
    </location>
</feature>
<evidence type="ECO:0000256" key="2">
    <source>
        <dbReference type="ARBA" id="ARBA00023043"/>
    </source>
</evidence>
<evidence type="ECO:0000256" key="3">
    <source>
        <dbReference type="PROSITE-ProRule" id="PRU00023"/>
    </source>
</evidence>
<proteinExistence type="predicted"/>
<dbReference type="Gene3D" id="1.25.40.20">
    <property type="entry name" value="Ankyrin repeat-containing domain"/>
    <property type="match status" value="1"/>
</dbReference>
<evidence type="ECO:0000313" key="5">
    <source>
        <dbReference type="Proteomes" id="UP001303889"/>
    </source>
</evidence>
<protein>
    <submittedName>
        <fullName evidence="4">Ankyrin repeat-containing domain protein</fullName>
    </submittedName>
</protein>
<sequence length="150" mass="16362">IEVDTKDNNGRTPLWLAAENGHEAVVQLLLGMGKVEVDAKDKYGQTPLSRAAGKGHEDIVQLLCGTGKVEVDAKDNDGRTPLSWPMRTGKRPSSSCLWIGGTDFGLELSTKGRTPKLRIILDGRHSSSNVLSVYFQRFVKRLILTISTSA</sequence>
<comment type="caution">
    <text evidence="4">The sequence shown here is derived from an EMBL/GenBank/DDBJ whole genome shotgun (WGS) entry which is preliminary data.</text>
</comment>
<name>A0AAN6RLH0_9PEZI</name>
<dbReference type="InterPro" id="IPR036770">
    <property type="entry name" value="Ankyrin_rpt-contain_sf"/>
</dbReference>
<keyword evidence="5" id="KW-1185">Reference proteome</keyword>